<protein>
    <submittedName>
        <fullName evidence="2">Uncharacterized protein</fullName>
    </submittedName>
</protein>
<accession>A0A1V9WYH1</accession>
<sequence length="116" mass="12981">MPREQQRAAPLLATSSRAGPLGQSICSTGRNAAVAPWLLALSFMDDKEYRNVFLPRLLGHDDFEWCGSQRNNVTCCRGLIHVLLQWTVRELNRPQLFGGSCCYPHTGVTRETAEYG</sequence>
<evidence type="ECO:0000313" key="2">
    <source>
        <dbReference type="EMBL" id="OQR66279.1"/>
    </source>
</evidence>
<comment type="caution">
    <text evidence="2">The sequence shown here is derived from an EMBL/GenBank/DDBJ whole genome shotgun (WGS) entry which is preliminary data.</text>
</comment>
<dbReference type="Proteomes" id="UP000192247">
    <property type="component" value="Unassembled WGS sequence"/>
</dbReference>
<dbReference type="InParanoid" id="A0A1V9WYH1"/>
<name>A0A1V9WYH1_9ACAR</name>
<feature type="region of interest" description="Disordered" evidence="1">
    <location>
        <begin position="1"/>
        <end position="21"/>
    </location>
</feature>
<proteinExistence type="predicted"/>
<gene>
    <name evidence="2" type="ORF">BIW11_05015</name>
</gene>
<reference evidence="2 3" key="1">
    <citation type="journal article" date="2017" name="Gigascience">
        <title>Draft genome of the honey bee ectoparasitic mite, Tropilaelaps mercedesae, is shaped by the parasitic life history.</title>
        <authorList>
            <person name="Dong X."/>
            <person name="Armstrong S.D."/>
            <person name="Xia D."/>
            <person name="Makepeace B.L."/>
            <person name="Darby A.C."/>
            <person name="Kadowaki T."/>
        </authorList>
    </citation>
    <scope>NUCLEOTIDE SEQUENCE [LARGE SCALE GENOMIC DNA]</scope>
    <source>
        <strain evidence="2">Wuxi-XJTLU</strain>
    </source>
</reference>
<dbReference type="AlphaFoldDB" id="A0A1V9WYH1"/>
<keyword evidence="3" id="KW-1185">Reference proteome</keyword>
<organism evidence="2 3">
    <name type="scientific">Tropilaelaps mercedesae</name>
    <dbReference type="NCBI Taxonomy" id="418985"/>
    <lineage>
        <taxon>Eukaryota</taxon>
        <taxon>Metazoa</taxon>
        <taxon>Ecdysozoa</taxon>
        <taxon>Arthropoda</taxon>
        <taxon>Chelicerata</taxon>
        <taxon>Arachnida</taxon>
        <taxon>Acari</taxon>
        <taxon>Parasitiformes</taxon>
        <taxon>Mesostigmata</taxon>
        <taxon>Gamasina</taxon>
        <taxon>Dermanyssoidea</taxon>
        <taxon>Laelapidae</taxon>
        <taxon>Tropilaelaps</taxon>
    </lineage>
</organism>
<evidence type="ECO:0000256" key="1">
    <source>
        <dbReference type="SAM" id="MobiDB-lite"/>
    </source>
</evidence>
<dbReference type="EMBL" id="MNPL01033104">
    <property type="protein sequence ID" value="OQR66279.1"/>
    <property type="molecule type" value="Genomic_DNA"/>
</dbReference>
<evidence type="ECO:0000313" key="3">
    <source>
        <dbReference type="Proteomes" id="UP000192247"/>
    </source>
</evidence>